<evidence type="ECO:0008006" key="3">
    <source>
        <dbReference type="Google" id="ProtNLM"/>
    </source>
</evidence>
<evidence type="ECO:0000313" key="1">
    <source>
        <dbReference type="EMBL" id="ALX03203.1"/>
    </source>
</evidence>
<dbReference type="EMBL" id="CP011502">
    <property type="protein sequence ID" value="ALX03203.1"/>
    <property type="molecule type" value="Genomic_DNA"/>
</dbReference>
<organism evidence="1 2">
    <name type="scientific">Aeromicrobium erythreum</name>
    <dbReference type="NCBI Taxonomy" id="2041"/>
    <lineage>
        <taxon>Bacteria</taxon>
        <taxon>Bacillati</taxon>
        <taxon>Actinomycetota</taxon>
        <taxon>Actinomycetes</taxon>
        <taxon>Propionibacteriales</taxon>
        <taxon>Nocardioidaceae</taxon>
        <taxon>Aeromicrobium</taxon>
    </lineage>
</organism>
<proteinExistence type="predicted"/>
<protein>
    <recommendedName>
        <fullName evidence="3">DUF3800 domain-containing protein</fullName>
    </recommendedName>
</protein>
<evidence type="ECO:0000313" key="2">
    <source>
        <dbReference type="Proteomes" id="UP000067689"/>
    </source>
</evidence>
<accession>A0A0U3KDR9</accession>
<reference evidence="1 2" key="1">
    <citation type="journal article" date="1991" name="Int. J. Syst. Bacteriol.">
        <title>Description of the erythromycin-producing bacterium Arthrobacter sp. strain NRRL B-3381 as Aeromicrobium erythreum gen. nov., sp. nov.</title>
        <authorList>
            <person name="Miller E.S."/>
            <person name="Woese C.R."/>
            <person name="Brenner S."/>
        </authorList>
    </citation>
    <scope>NUCLEOTIDE SEQUENCE [LARGE SCALE GENOMIC DNA]</scope>
    <source>
        <strain evidence="1 2">AR18</strain>
    </source>
</reference>
<dbReference type="Pfam" id="PF12686">
    <property type="entry name" value="DUF3800"/>
    <property type="match status" value="1"/>
</dbReference>
<keyword evidence="2" id="KW-1185">Reference proteome</keyword>
<dbReference type="Proteomes" id="UP000067689">
    <property type="component" value="Chromosome"/>
</dbReference>
<sequence>MLMAYVDESGDTGLSVGSSHTYTLGVVLIDVDRWNDAFDEMISFRRRLRDTFGVPMRAEIKANYLLRNSGPFRDLGLSPAQRRIIFRAHLRELPRLPSRAFAVVVDKRSRRATSNSEIFDLGWETVLQRLERTSTYEKCSFMITHDEGENDAVRRWVRRARRHLTAGSAFGTGPILGAAPRLVDDPIARRSDQSYFIQMADLVAYAGFRSVISPGPTIAAVCPPSTWSEIGSATHTAVAKLRPRAAPGIVLR</sequence>
<dbReference type="KEGG" id="aer:AERYTH_00065"/>
<dbReference type="AlphaFoldDB" id="A0A0U3KDR9"/>
<dbReference type="PATRIC" id="fig|2041.4.peg.12"/>
<dbReference type="InterPro" id="IPR024524">
    <property type="entry name" value="DUF3800"/>
</dbReference>
<gene>
    <name evidence="1" type="ORF">AERYTH_00065</name>
</gene>
<dbReference type="OrthoDB" id="5015389at2"/>
<name>A0A0U3KDR9_9ACTN</name>